<dbReference type="EMBL" id="JAAIJR010000163">
    <property type="protein sequence ID" value="NEX23155.1"/>
    <property type="molecule type" value="Genomic_DNA"/>
</dbReference>
<accession>A0A6P1E6G7</accession>
<dbReference type="RefSeq" id="WP_164656506.1">
    <property type="nucleotide sequence ID" value="NZ_JAAIJR010000163.1"/>
</dbReference>
<protein>
    <submittedName>
        <fullName evidence="1">Uncharacterized protein</fullName>
    </submittedName>
</protein>
<evidence type="ECO:0000313" key="1">
    <source>
        <dbReference type="EMBL" id="NEX23155.1"/>
    </source>
</evidence>
<comment type="caution">
    <text evidence="1">The sequence shown here is derived from an EMBL/GenBank/DDBJ whole genome shotgun (WGS) entry which is preliminary data.</text>
</comment>
<keyword evidence="2" id="KW-1185">Reference proteome</keyword>
<organism evidence="1 2">
    <name type="scientific">Thiorhodococcus mannitoliphagus</name>
    <dbReference type="NCBI Taxonomy" id="329406"/>
    <lineage>
        <taxon>Bacteria</taxon>
        <taxon>Pseudomonadati</taxon>
        <taxon>Pseudomonadota</taxon>
        <taxon>Gammaproteobacteria</taxon>
        <taxon>Chromatiales</taxon>
        <taxon>Chromatiaceae</taxon>
        <taxon>Thiorhodococcus</taxon>
    </lineage>
</organism>
<proteinExistence type="predicted"/>
<evidence type="ECO:0000313" key="2">
    <source>
        <dbReference type="Proteomes" id="UP000471640"/>
    </source>
</evidence>
<dbReference type="AlphaFoldDB" id="A0A6P1E6G7"/>
<sequence length="73" mass="8213">MLKMKSIPNKTIGSKTYLHVDFLPDLAPGEAGRIADEERLAKVRREQDFDLVRIDSTSACIALLNYPAFLHDP</sequence>
<gene>
    <name evidence="1" type="ORF">G3480_23135</name>
</gene>
<reference evidence="1 2" key="2">
    <citation type="submission" date="2020-02" db="EMBL/GenBank/DDBJ databases">
        <title>Genome sequences of Thiorhodococcus mannitoliphagus and Thiorhodococcus minor, purple sulfur photosynthetic bacteria in the gammaproteobacterial family, Chromatiaceae.</title>
        <authorList>
            <person name="Aviles F.A."/>
            <person name="Meyer T.E."/>
            <person name="Kyndt J.A."/>
        </authorList>
    </citation>
    <scope>NUCLEOTIDE SEQUENCE [LARGE SCALE GENOMIC DNA]</scope>
    <source>
        <strain evidence="1 2">DSM 18266</strain>
    </source>
</reference>
<dbReference type="Proteomes" id="UP000471640">
    <property type="component" value="Unassembled WGS sequence"/>
</dbReference>
<name>A0A6P1E6G7_9GAMM</name>
<reference evidence="2" key="1">
    <citation type="journal article" date="2020" name="Microbiol. Resour. Announc.">
        <title>Draft Genome Sequences of Thiorhodococcus mannitoliphagus and Thiorhodococcus minor, Purple Sulfur Photosynthetic Bacteria in the Gammaproteobacterial Family Chromatiaceae.</title>
        <authorList>
            <person name="Aviles F.A."/>
            <person name="Meyer T.E."/>
            <person name="Kyndt J.A."/>
        </authorList>
    </citation>
    <scope>NUCLEOTIDE SEQUENCE [LARGE SCALE GENOMIC DNA]</scope>
    <source>
        <strain evidence="2">DSM 18266</strain>
    </source>
</reference>